<gene>
    <name evidence="5" type="ORF">JXQ802_LOCUS47143</name>
    <name evidence="4" type="ORF">PYM288_LOCUS31271</name>
</gene>
<dbReference type="GO" id="GO:0043161">
    <property type="term" value="P:proteasome-mediated ubiquitin-dependent protein catabolic process"/>
    <property type="evidence" value="ECO:0007669"/>
    <property type="project" value="TreeGrafter"/>
</dbReference>
<dbReference type="InterPro" id="IPR013658">
    <property type="entry name" value="SGL"/>
</dbReference>
<reference evidence="5" key="1">
    <citation type="submission" date="2021-02" db="EMBL/GenBank/DDBJ databases">
        <authorList>
            <person name="Nowell W R."/>
        </authorList>
    </citation>
    <scope>NUCLEOTIDE SEQUENCE</scope>
</reference>
<dbReference type="InterPro" id="IPR001258">
    <property type="entry name" value="NHL_repeat"/>
</dbReference>
<dbReference type="Gene3D" id="2.120.10.30">
    <property type="entry name" value="TolB, C-terminal domain"/>
    <property type="match status" value="2"/>
</dbReference>
<feature type="domain" description="SMP-30/Gluconolactonase/LRE-like region" evidence="3">
    <location>
        <begin position="28"/>
        <end position="115"/>
    </location>
</feature>
<dbReference type="EMBL" id="CAJNOH010003224">
    <property type="protein sequence ID" value="CAF1328178.1"/>
    <property type="molecule type" value="Genomic_DNA"/>
</dbReference>
<dbReference type="CDD" id="cd05819">
    <property type="entry name" value="NHL"/>
    <property type="match status" value="1"/>
</dbReference>
<comment type="caution">
    <text evidence="5">The sequence shown here is derived from an EMBL/GenBank/DDBJ whole genome shotgun (WGS) entry which is preliminary data.</text>
</comment>
<dbReference type="Proteomes" id="UP000663854">
    <property type="component" value="Unassembled WGS sequence"/>
</dbReference>
<dbReference type="InterPro" id="IPR011042">
    <property type="entry name" value="6-blade_b-propeller_TolB-like"/>
</dbReference>
<dbReference type="PANTHER" id="PTHR24104">
    <property type="entry name" value="E3 UBIQUITIN-PROTEIN LIGASE NHLRC1-RELATED"/>
    <property type="match status" value="1"/>
</dbReference>
<dbReference type="InterPro" id="IPR050952">
    <property type="entry name" value="TRIM-NHL_E3_ligases"/>
</dbReference>
<dbReference type="GO" id="GO:0061630">
    <property type="term" value="F:ubiquitin protein ligase activity"/>
    <property type="evidence" value="ECO:0007669"/>
    <property type="project" value="TreeGrafter"/>
</dbReference>
<dbReference type="GO" id="GO:0000209">
    <property type="term" value="P:protein polyubiquitination"/>
    <property type="evidence" value="ECO:0007669"/>
    <property type="project" value="TreeGrafter"/>
</dbReference>
<evidence type="ECO:0000256" key="2">
    <source>
        <dbReference type="PROSITE-ProRule" id="PRU00504"/>
    </source>
</evidence>
<dbReference type="EMBL" id="CAJNOL010004532">
    <property type="protein sequence ID" value="CAF1590173.1"/>
    <property type="molecule type" value="Genomic_DNA"/>
</dbReference>
<dbReference type="Pfam" id="PF08450">
    <property type="entry name" value="SGL"/>
    <property type="match status" value="1"/>
</dbReference>
<accession>A0A815ZWK8</accession>
<feature type="repeat" description="NHL" evidence="2">
    <location>
        <begin position="267"/>
        <end position="303"/>
    </location>
</feature>
<dbReference type="AlphaFoldDB" id="A0A815ZWK8"/>
<evidence type="ECO:0000313" key="6">
    <source>
        <dbReference type="Proteomes" id="UP000663870"/>
    </source>
</evidence>
<name>A0A815ZWK8_9BILA</name>
<evidence type="ECO:0000313" key="5">
    <source>
        <dbReference type="EMBL" id="CAF1590173.1"/>
    </source>
</evidence>
<dbReference type="GO" id="GO:0008270">
    <property type="term" value="F:zinc ion binding"/>
    <property type="evidence" value="ECO:0007669"/>
    <property type="project" value="UniProtKB-KW"/>
</dbReference>
<dbReference type="Pfam" id="PF01436">
    <property type="entry name" value="NHL"/>
    <property type="match status" value="2"/>
</dbReference>
<evidence type="ECO:0000256" key="1">
    <source>
        <dbReference type="ARBA" id="ARBA00022737"/>
    </source>
</evidence>
<dbReference type="Proteomes" id="UP000663870">
    <property type="component" value="Unassembled WGS sequence"/>
</dbReference>
<evidence type="ECO:0000259" key="3">
    <source>
        <dbReference type="Pfam" id="PF08450"/>
    </source>
</evidence>
<evidence type="ECO:0000313" key="4">
    <source>
        <dbReference type="EMBL" id="CAF1328178.1"/>
    </source>
</evidence>
<protein>
    <recommendedName>
        <fullName evidence="3">SMP-30/Gluconolactonase/LRE-like region domain-containing protein</fullName>
    </recommendedName>
</protein>
<dbReference type="PROSITE" id="PS51125">
    <property type="entry name" value="NHL"/>
    <property type="match status" value="2"/>
</dbReference>
<proteinExistence type="predicted"/>
<feature type="repeat" description="NHL" evidence="2">
    <location>
        <begin position="217"/>
        <end position="253"/>
    </location>
</feature>
<sequence length="307" mass="33904">MTEINANTRWLQNGITVAGGNERGNRLNQLNHPWGICIDDDEQTMYIADTSNHRIIAWMYGATNGQIVAGGNGSGNRTDQLNNPKDVVVDKENDCLIICDQGNSRVVRWPRRNGTSGQTIISDVGCTGVAMDNDGYFYVSDYKTHEVRRWKTGDTCGTVVAGGRGQGDRLDQLNSPRCIFVDQDYSVYVSDEKNHRVMKWIKDATEGIVVAGGQGNGNDPAQLSDPRGVIVDKLDTVYVTDNGNDRVVCWLQEAKQGTVVVGGNNQGKESNQLCYPQDLSFDRQGNLYVVDHANHRIQRFSIDLSSS</sequence>
<keyword evidence="6" id="KW-1185">Reference proteome</keyword>
<dbReference type="Gene3D" id="2.40.10.500">
    <property type="match status" value="1"/>
</dbReference>
<keyword evidence="1" id="KW-0677">Repeat</keyword>
<organism evidence="5 6">
    <name type="scientific">Rotaria sordida</name>
    <dbReference type="NCBI Taxonomy" id="392033"/>
    <lineage>
        <taxon>Eukaryota</taxon>
        <taxon>Metazoa</taxon>
        <taxon>Spiralia</taxon>
        <taxon>Gnathifera</taxon>
        <taxon>Rotifera</taxon>
        <taxon>Eurotatoria</taxon>
        <taxon>Bdelloidea</taxon>
        <taxon>Philodinida</taxon>
        <taxon>Philodinidae</taxon>
        <taxon>Rotaria</taxon>
    </lineage>
</organism>
<dbReference type="PANTHER" id="PTHR24104:SF25">
    <property type="entry name" value="PROTEIN LIN-41"/>
    <property type="match status" value="1"/>
</dbReference>
<dbReference type="SUPFAM" id="SSF63825">
    <property type="entry name" value="YWTD domain"/>
    <property type="match status" value="2"/>
</dbReference>